<evidence type="ECO:0000313" key="4">
    <source>
        <dbReference type="Proteomes" id="UP000011083"/>
    </source>
</evidence>
<dbReference type="OrthoDB" id="9999611at2759"/>
<protein>
    <submittedName>
        <fullName evidence="3">DNA binding protein</fullName>
    </submittedName>
</protein>
<evidence type="ECO:0000256" key="1">
    <source>
        <dbReference type="ARBA" id="ARBA00009129"/>
    </source>
</evidence>
<name>L8GY62_ACACF</name>
<keyword evidence="4" id="KW-1185">Reference proteome</keyword>
<proteinExistence type="inferred from homology"/>
<dbReference type="PANTHER" id="PTHR40460">
    <property type="entry name" value="CHROMOSOME 1, WHOLE GENOME SHOTGUN SEQUENCE"/>
    <property type="match status" value="1"/>
</dbReference>
<dbReference type="InterPro" id="IPR036629">
    <property type="entry name" value="YjbJ_sf"/>
</dbReference>
<dbReference type="AlphaFoldDB" id="L8GY62"/>
<dbReference type="InterPro" id="IPR008462">
    <property type="entry name" value="CsbD"/>
</dbReference>
<comment type="similarity">
    <text evidence="1">Belongs to the UPF0337 (CsbD) family.</text>
</comment>
<dbReference type="EMBL" id="KB007960">
    <property type="protein sequence ID" value="ELR18189.1"/>
    <property type="molecule type" value="Genomic_DNA"/>
</dbReference>
<accession>L8GY62</accession>
<sequence length="98" mass="10443">MSEPSKTAAYTDIALGAAKENVGWAVRNEQMEAEGLAVKEKGNAELQAAKAEQRLIATKDQVKGNIKEAAGNLLGNEQWHVEGKVAQLKGDARQAANL</sequence>
<dbReference type="GeneID" id="14918850"/>
<dbReference type="Pfam" id="PF05532">
    <property type="entry name" value="CsbD"/>
    <property type="match status" value="1"/>
</dbReference>
<dbReference type="PANTHER" id="PTHR40460:SF1">
    <property type="entry name" value="CSBD-LIKE DOMAIN-CONTAINING PROTEIN"/>
    <property type="match status" value="1"/>
</dbReference>
<dbReference type="KEGG" id="acan:ACA1_369210"/>
<dbReference type="SUPFAM" id="SSF69047">
    <property type="entry name" value="Hypothetical protein YjbJ"/>
    <property type="match status" value="1"/>
</dbReference>
<dbReference type="Proteomes" id="UP000011083">
    <property type="component" value="Unassembled WGS sequence"/>
</dbReference>
<reference evidence="3 4" key="1">
    <citation type="journal article" date="2013" name="Genome Biol.">
        <title>Genome of Acanthamoeba castellanii highlights extensive lateral gene transfer and early evolution of tyrosine kinase signaling.</title>
        <authorList>
            <person name="Clarke M."/>
            <person name="Lohan A.J."/>
            <person name="Liu B."/>
            <person name="Lagkouvardos I."/>
            <person name="Roy S."/>
            <person name="Zafar N."/>
            <person name="Bertelli C."/>
            <person name="Schilde C."/>
            <person name="Kianianmomeni A."/>
            <person name="Burglin T.R."/>
            <person name="Frech C."/>
            <person name="Turcotte B."/>
            <person name="Kopec K.O."/>
            <person name="Synnott J.M."/>
            <person name="Choo C."/>
            <person name="Paponov I."/>
            <person name="Finkler A."/>
            <person name="Soon Heng Tan C."/>
            <person name="Hutchins A.P."/>
            <person name="Weinmeier T."/>
            <person name="Rattei T."/>
            <person name="Chu J.S."/>
            <person name="Gimenez G."/>
            <person name="Irimia M."/>
            <person name="Rigden D.J."/>
            <person name="Fitzpatrick D.A."/>
            <person name="Lorenzo-Morales J."/>
            <person name="Bateman A."/>
            <person name="Chiu C.H."/>
            <person name="Tang P."/>
            <person name="Hegemann P."/>
            <person name="Fromm H."/>
            <person name="Raoult D."/>
            <person name="Greub G."/>
            <person name="Miranda-Saavedra D."/>
            <person name="Chen N."/>
            <person name="Nash P."/>
            <person name="Ginger M.L."/>
            <person name="Horn M."/>
            <person name="Schaap P."/>
            <person name="Caler L."/>
            <person name="Loftus B."/>
        </authorList>
    </citation>
    <scope>NUCLEOTIDE SEQUENCE [LARGE SCALE GENOMIC DNA]</scope>
    <source>
        <strain evidence="3 4">Neff</strain>
    </source>
</reference>
<feature type="domain" description="CsbD-like" evidence="2">
    <location>
        <begin position="55"/>
        <end position="96"/>
    </location>
</feature>
<gene>
    <name evidence="3" type="ORF">ACA1_369210</name>
</gene>
<dbReference type="Gene3D" id="1.10.1470.10">
    <property type="entry name" value="YjbJ"/>
    <property type="match status" value="1"/>
</dbReference>
<dbReference type="VEuPathDB" id="AmoebaDB:ACA1_369210"/>
<organism evidence="3 4">
    <name type="scientific">Acanthamoeba castellanii (strain ATCC 30010 / Neff)</name>
    <dbReference type="NCBI Taxonomy" id="1257118"/>
    <lineage>
        <taxon>Eukaryota</taxon>
        <taxon>Amoebozoa</taxon>
        <taxon>Discosea</taxon>
        <taxon>Longamoebia</taxon>
        <taxon>Centramoebida</taxon>
        <taxon>Acanthamoebidae</taxon>
        <taxon>Acanthamoeba</taxon>
    </lineage>
</organism>
<evidence type="ECO:0000259" key="2">
    <source>
        <dbReference type="Pfam" id="PF05532"/>
    </source>
</evidence>
<dbReference type="RefSeq" id="XP_004340209.1">
    <property type="nucleotide sequence ID" value="XM_004340161.1"/>
</dbReference>
<evidence type="ECO:0000313" key="3">
    <source>
        <dbReference type="EMBL" id="ELR18189.1"/>
    </source>
</evidence>